<dbReference type="InterPro" id="IPR003598">
    <property type="entry name" value="Ig_sub2"/>
</dbReference>
<feature type="domain" description="Ig-like" evidence="13">
    <location>
        <begin position="757"/>
        <end position="837"/>
    </location>
</feature>
<dbReference type="FunFam" id="2.60.40.10:FF:000502">
    <property type="entry name" value="obscurin-like protein 1 isoform X2"/>
    <property type="match status" value="1"/>
</dbReference>
<dbReference type="GO" id="GO:0048471">
    <property type="term" value="C:perinuclear region of cytoplasm"/>
    <property type="evidence" value="ECO:0007669"/>
    <property type="project" value="UniProtKB-SubCell"/>
</dbReference>
<feature type="domain" description="Fibronectin type-III" evidence="14">
    <location>
        <begin position="435"/>
        <end position="534"/>
    </location>
</feature>
<reference evidence="15 16" key="2">
    <citation type="submission" date="2017-04" db="EMBL/GenBank/DDBJ databases">
        <title>CpG methylation of centromeres and impact of large insertions on vertebrate speciation.</title>
        <authorList>
            <person name="Ichikawa K."/>
            <person name="Yoshimura J."/>
            <person name="Morishita S."/>
        </authorList>
    </citation>
    <scope>NUCLEOTIDE SEQUENCE</scope>
    <source>
        <strain evidence="15 16">HSOK</strain>
    </source>
</reference>
<feature type="domain" description="Ig-like" evidence="13">
    <location>
        <begin position="841"/>
        <end position="933"/>
    </location>
</feature>
<dbReference type="Gene3D" id="2.60.40.10">
    <property type="entry name" value="Immunoglobulins"/>
    <property type="match status" value="20"/>
</dbReference>
<dbReference type="SMART" id="SM00408">
    <property type="entry name" value="IGc2"/>
    <property type="match status" value="13"/>
</dbReference>
<dbReference type="InterPro" id="IPR013098">
    <property type="entry name" value="Ig_I-set"/>
</dbReference>
<dbReference type="InterPro" id="IPR007110">
    <property type="entry name" value="Ig-like_dom"/>
</dbReference>
<dbReference type="Ensembl" id="ENSORLT00015036140.1">
    <property type="protein sequence ID" value="ENSORLP00015020746.1"/>
    <property type="gene ID" value="ENSORLG00015021931.1"/>
</dbReference>
<dbReference type="FunFam" id="2.60.40.10:FF:001752">
    <property type="entry name" value="obscurin-like isoform X3"/>
    <property type="match status" value="1"/>
</dbReference>
<evidence type="ECO:0000313" key="15">
    <source>
        <dbReference type="Ensembl" id="ENSORLP00015020746.1"/>
    </source>
</evidence>
<feature type="domain" description="Ig-like" evidence="13">
    <location>
        <begin position="256"/>
        <end position="342"/>
    </location>
</feature>
<evidence type="ECO:0000256" key="10">
    <source>
        <dbReference type="ARBA" id="ARBA00063153"/>
    </source>
</evidence>
<dbReference type="Pfam" id="PF07679">
    <property type="entry name" value="I-set"/>
    <property type="match status" value="16"/>
</dbReference>
<dbReference type="PANTHER" id="PTHR35971:SF3">
    <property type="entry name" value="OBSCURIN-LIKE PROTEIN 1 ISOFORM X1"/>
    <property type="match status" value="1"/>
</dbReference>
<evidence type="ECO:0000313" key="16">
    <source>
        <dbReference type="Proteomes" id="UP000265200"/>
    </source>
</evidence>
<evidence type="ECO:0000256" key="5">
    <source>
        <dbReference type="ARBA" id="ARBA00022737"/>
    </source>
</evidence>
<feature type="domain" description="Ig-like" evidence="13">
    <location>
        <begin position="1023"/>
        <end position="1097"/>
    </location>
</feature>
<proteinExistence type="predicted"/>
<dbReference type="SUPFAM" id="SSF49265">
    <property type="entry name" value="Fibronectin type III"/>
    <property type="match status" value="1"/>
</dbReference>
<dbReference type="FunFam" id="2.60.40.10:FF:001084">
    <property type="entry name" value="obscurin-like isoform X3"/>
    <property type="match status" value="1"/>
</dbReference>
<dbReference type="InterPro" id="IPR003599">
    <property type="entry name" value="Ig_sub"/>
</dbReference>
<dbReference type="CDD" id="cd00063">
    <property type="entry name" value="FN3"/>
    <property type="match status" value="1"/>
</dbReference>
<sequence length="1821" mass="203834">AKEEEIKDEKKWNNGSNDKLQDVDLPSNDKPRFLIKPLSLRVDRGEDAAFSCKLWGTPLPVVTWEKDGKKLNDIFESSHFSVTNQDGGWFQLKIYRTRVPDKGVYTCKAVNCHGEALAGAVLLVESVPEKEESRISLNSRSNSQWSPKSRGGRLSLSKLVEETSASASKVKKFAVTEGKHAKFRCFVTGKPKPEIIWKKDGVPLEPGRRHLIFEDREGYYTLKVLYCKVQDTGLYVCAASNALGNTLSAVHLTVQPAVKFRRPLKDEEVKERDAAVLECEVPDETVQTAWYLEDQRLMPSSKYAMEQKGTRRRLTIHDVGTDDDGVYLCEMPNGAKSIAELSVKSIVRKLPRKLEVLEGENAAFCVEVENDDMEVHWFKDGLKLHETHQTILKSFGKTHILVFVNVVHNDSGVVTFVVGRSKTSSRLKVKTRHCPPIGPAEVKMDIDRPNSALLSWERATNSQTTTRSIFVLEMQEVGSQEWHKCFTSETATSAEVTGDAVPCEGNYRFRICSINKYGRSGHVEFPKVVHLPGPKIHRNLTPCEVTQGEDAHFSIELSASMPGTWFLNSSQLNQGGRYSIQQKQTTHSLVIHKTETAEDMAEITFIANGVRDSAVLKVKIVANFSPLSEIDINKRVATGDAIVLYCEVSHPLAKVSWFKDGNGLEVMEGLNIQAEGNMRRIVIQSANASHSGVYTCQMPGDVITFNVDVANITLQVEGTMRRLIIRSAESSDAGCYTCQAGKNNVVFTVNVKMIVEPKEDVVMKIYIPEEINLQCELSRSNGKVRWLKDGEEVRDNDLIQLVSEGPYRKLTILRSCKEDSGEYICETNGDSVFFQVTATEPPVRIISPSDSEVEVTHLASERLELCCEISKVDAPVRWYKDNLEVEEGPNLILEVDEAKRLLVIPLATVEDTGEYVCDTEDDSTVFLVTVALPVTLSRPKNIPEKLVRAAGKPIVLEIEVSRPTAEVKWWLDGKEVKQSSNVTITEDEFIRRLTIHSPTPEDSGKYTCYTTDDKIDFQVKVLPPVLILRKSEIKTNLEFLVSDDIVLECELSRDNAKAKWYKDSVRVEGDERFCEEEEGAFRSLVILNAELTDSGKYLLDVGDDSIGFQVSVKPPVTIVGNSYDPDHQEMVAGDDLILACEVSRDSAPVSWYCNDKLLICDSRTSIESYGAVRKIIISCIQPSDSGKYICDAIDDKMICTVRIQPRVVEFLTELHNTSVMEGEDATFKCVVSPEDVQLVWLMDNEPIMLGDRFQATQNGLCHTLVIKKCQLLDSSKISAEAEGKMTKASLKVQAQVMFTKKMEAVMAEEFGEATLETEISLETGEVQWMRQGVVIQSGPRYTLGQNGCKRSLTIQNLSLSDRGTYRCETLHDRAQVKLNVERKISIRKGLTDQETVERETASFEVELSHKDVEGTWQKDGIRVKPNNQFRVSANGRFHGLTLSNLSMEDTGTIVFSAEGVRTTARLTVKTPVSILKPLADVRVEEEFPATLECELSRQNVEVKWFKDGVEVRPGKNCRIYSMGRKRFCQILQCSLADSGCYTCDLGEINTSCSLQVYHELVIVKELEDLNIKEKQNAVFMCEVSLEDMSGEWYKNNQRIRPSSTTKMRTETKHFLLICNVTAEDAGEICFAVRNLKSTAYLEIKLPVSIVKPLRDRTALEKHRVILECMVSSPRGSATWYKGKRELESSDRVEIVADGCSHKLVIHQVDVEDEGTYSIEIGEHTSQAKLLVEQALVMVKELQDVEVTEPEPAFFQCEVSVAINKPPVWILNGVTLQAGPSICMESHGTVHKLTLRDTSVDMSGTVKFTMGKAKSSATLDVL</sequence>
<protein>
    <recommendedName>
        <fullName evidence="11">Obscurin-like protein 1</fullName>
    </recommendedName>
</protein>
<reference evidence="15" key="4">
    <citation type="submission" date="2025-09" db="UniProtKB">
        <authorList>
            <consortium name="Ensembl"/>
        </authorList>
    </citation>
    <scope>IDENTIFICATION</scope>
    <source>
        <strain evidence="15">HSOK</strain>
    </source>
</reference>
<feature type="domain" description="Ig-like" evidence="13">
    <location>
        <begin position="1114"/>
        <end position="1192"/>
    </location>
</feature>
<dbReference type="SUPFAM" id="SSF48726">
    <property type="entry name" value="Immunoglobulin"/>
    <property type="match status" value="19"/>
</dbReference>
<keyword evidence="3" id="KW-0963">Cytoplasm</keyword>
<evidence type="ECO:0000259" key="14">
    <source>
        <dbReference type="PROSITE" id="PS50853"/>
    </source>
</evidence>
<dbReference type="FunFam" id="2.60.40.10:FF:000241">
    <property type="entry name" value="obscurin-like protein 1 isoform X2"/>
    <property type="match status" value="1"/>
</dbReference>
<dbReference type="PANTHER" id="PTHR35971">
    <property type="entry name" value="SI:DKEY-31G6.6"/>
    <property type="match status" value="1"/>
</dbReference>
<dbReference type="PROSITE" id="PS50853">
    <property type="entry name" value="FN3"/>
    <property type="match status" value="1"/>
</dbReference>
<feature type="domain" description="Ig-like" evidence="13">
    <location>
        <begin position="1646"/>
        <end position="1717"/>
    </location>
</feature>
<comment type="function">
    <text evidence="9">Core component of the 3M complex, a complex required to regulate microtubule dynamics and genome integrity. It is unclear how the 3M complex regulates microtubules, it could act by controlling the level of a microtubule stabilizer. Acts as a regulator of the Cul7-RING(FBXW8) ubiquitin-protein ligase, playing a critical role in the ubiquitin ligase pathway that regulates Golgi morphogenesis and dendrite patterning in brain. Required to localize CUL7 to the Golgi apparatus in neurons.</text>
</comment>
<dbReference type="InterPro" id="IPR036116">
    <property type="entry name" value="FN3_sf"/>
</dbReference>
<keyword evidence="8" id="KW-0393">Immunoglobulin domain</keyword>
<feature type="domain" description="Ig-like" evidence="13">
    <location>
        <begin position="161"/>
        <end position="253"/>
    </location>
</feature>
<dbReference type="InterPro" id="IPR013783">
    <property type="entry name" value="Ig-like_fold"/>
</dbReference>
<evidence type="ECO:0000256" key="12">
    <source>
        <dbReference type="SAM" id="MobiDB-lite"/>
    </source>
</evidence>
<feature type="domain" description="Ig-like" evidence="13">
    <location>
        <begin position="626"/>
        <end position="713"/>
    </location>
</feature>
<name>A0A3P9IL49_ORYLA</name>
<dbReference type="Proteomes" id="UP000265200">
    <property type="component" value="Chromosome 2"/>
</dbReference>
<dbReference type="GO" id="GO:0005794">
    <property type="term" value="C:Golgi apparatus"/>
    <property type="evidence" value="ECO:0007669"/>
    <property type="project" value="UniProtKB-SubCell"/>
</dbReference>
<comment type="subunit">
    <text evidence="10">Component of the 3M complex, composed of core components CUL7, CCDC8 and OBSL1. Interacts with CCDC8. Interacts with CUL7; the interaction is direct. Interacts with FBXW8. Interacts (via N-terminal Ig-like domain) with TTN/titin (via C-terminal Ig-like domain); the interaction is direct.</text>
</comment>
<dbReference type="InterPro" id="IPR003961">
    <property type="entry name" value="FN3_dom"/>
</dbReference>
<evidence type="ECO:0000256" key="2">
    <source>
        <dbReference type="ARBA" id="ARBA00004556"/>
    </source>
</evidence>
<evidence type="ECO:0000256" key="6">
    <source>
        <dbReference type="ARBA" id="ARBA00023034"/>
    </source>
</evidence>
<dbReference type="FunFam" id="2.60.40.10:FF:000211">
    <property type="entry name" value="Obscurin-like protein 1"/>
    <property type="match status" value="8"/>
</dbReference>
<dbReference type="SMART" id="SM00409">
    <property type="entry name" value="IG"/>
    <property type="match status" value="18"/>
</dbReference>
<evidence type="ECO:0000256" key="3">
    <source>
        <dbReference type="ARBA" id="ARBA00022490"/>
    </source>
</evidence>
<feature type="domain" description="Ig-like" evidence="13">
    <location>
        <begin position="1205"/>
        <end position="1385"/>
    </location>
</feature>
<dbReference type="GO" id="GO:0050775">
    <property type="term" value="P:positive regulation of dendrite morphogenesis"/>
    <property type="evidence" value="ECO:0007669"/>
    <property type="project" value="UniProtKB-ARBA"/>
</dbReference>
<keyword evidence="6" id="KW-0333">Golgi apparatus</keyword>
<feature type="region of interest" description="Disordered" evidence="12">
    <location>
        <begin position="1"/>
        <end position="28"/>
    </location>
</feature>
<evidence type="ECO:0000256" key="4">
    <source>
        <dbReference type="ARBA" id="ARBA00022553"/>
    </source>
</evidence>
<evidence type="ECO:0000256" key="9">
    <source>
        <dbReference type="ARBA" id="ARBA00057297"/>
    </source>
</evidence>
<organism evidence="15 16">
    <name type="scientific">Oryzias latipes</name>
    <name type="common">Japanese rice fish</name>
    <name type="synonym">Japanese killifish</name>
    <dbReference type="NCBI Taxonomy" id="8090"/>
    <lineage>
        <taxon>Eukaryota</taxon>
        <taxon>Metazoa</taxon>
        <taxon>Chordata</taxon>
        <taxon>Craniata</taxon>
        <taxon>Vertebrata</taxon>
        <taxon>Euteleostomi</taxon>
        <taxon>Actinopterygii</taxon>
        <taxon>Neopterygii</taxon>
        <taxon>Teleostei</taxon>
        <taxon>Neoteleostei</taxon>
        <taxon>Acanthomorphata</taxon>
        <taxon>Ovalentaria</taxon>
        <taxon>Atherinomorphae</taxon>
        <taxon>Beloniformes</taxon>
        <taxon>Adrianichthyidae</taxon>
        <taxon>Oryziinae</taxon>
        <taxon>Oryzias</taxon>
    </lineage>
</organism>
<reference key="1">
    <citation type="journal article" date="2007" name="Nature">
        <title>The medaka draft genome and insights into vertebrate genome evolution.</title>
        <authorList>
            <person name="Kasahara M."/>
            <person name="Naruse K."/>
            <person name="Sasaki S."/>
            <person name="Nakatani Y."/>
            <person name="Qu W."/>
            <person name="Ahsan B."/>
            <person name="Yamada T."/>
            <person name="Nagayasu Y."/>
            <person name="Doi K."/>
            <person name="Kasai Y."/>
            <person name="Jindo T."/>
            <person name="Kobayashi D."/>
            <person name="Shimada A."/>
            <person name="Toyoda A."/>
            <person name="Kuroki Y."/>
            <person name="Fujiyama A."/>
            <person name="Sasaki T."/>
            <person name="Shimizu A."/>
            <person name="Asakawa S."/>
            <person name="Shimizu N."/>
            <person name="Hashimoto S."/>
            <person name="Yang J."/>
            <person name="Lee Y."/>
            <person name="Matsushima K."/>
            <person name="Sugano S."/>
            <person name="Sakaizumi M."/>
            <person name="Narita T."/>
            <person name="Ohishi K."/>
            <person name="Haga S."/>
            <person name="Ohta F."/>
            <person name="Nomoto H."/>
            <person name="Nogata K."/>
            <person name="Morishita T."/>
            <person name="Endo T."/>
            <person name="Shin-I T."/>
            <person name="Takeda H."/>
            <person name="Morishita S."/>
            <person name="Kohara Y."/>
        </authorList>
    </citation>
    <scope>NUCLEOTIDE SEQUENCE [LARGE SCALE GENOMIC DNA]</scope>
    <source>
        <strain>Hd-rR</strain>
    </source>
</reference>
<dbReference type="InterPro" id="IPR052385">
    <property type="entry name" value="Obscurin/Obscurin-like_Reg"/>
</dbReference>
<dbReference type="FunFam" id="2.60.40.10:FF:002420">
    <property type="entry name" value="Obscurin-like 1b"/>
    <property type="match status" value="1"/>
</dbReference>
<keyword evidence="7" id="KW-1015">Disulfide bond</keyword>
<keyword evidence="4" id="KW-0597">Phosphoprotein</keyword>
<dbReference type="FunFam" id="2.60.40.10:FF:001811">
    <property type="entry name" value="Obscurin like 1"/>
    <property type="match status" value="1"/>
</dbReference>
<dbReference type="GO" id="GO:0007030">
    <property type="term" value="P:Golgi organization"/>
    <property type="evidence" value="ECO:0007669"/>
    <property type="project" value="UniProtKB-ARBA"/>
</dbReference>
<feature type="compositionally biased region" description="Basic and acidic residues" evidence="12">
    <location>
        <begin position="19"/>
        <end position="28"/>
    </location>
</feature>
<comment type="subcellular location">
    <subcellularLocation>
        <location evidence="2">Cytoplasm</location>
        <location evidence="2">Perinuclear region</location>
    </subcellularLocation>
    <subcellularLocation>
        <location evidence="1">Golgi apparatus</location>
    </subcellularLocation>
</comment>
<evidence type="ECO:0000259" key="13">
    <source>
        <dbReference type="PROSITE" id="PS50835"/>
    </source>
</evidence>
<dbReference type="InterPro" id="IPR036179">
    <property type="entry name" value="Ig-like_dom_sf"/>
</dbReference>
<feature type="domain" description="Ig-like" evidence="13">
    <location>
        <begin position="1471"/>
        <end position="1555"/>
    </location>
</feature>
<accession>A0A3P9IL49</accession>
<feature type="compositionally biased region" description="Basic and acidic residues" evidence="12">
    <location>
        <begin position="1"/>
        <end position="12"/>
    </location>
</feature>
<keyword evidence="5" id="KW-0677">Repeat</keyword>
<dbReference type="PROSITE" id="PS50835">
    <property type="entry name" value="IG_LIKE"/>
    <property type="match status" value="12"/>
</dbReference>
<feature type="domain" description="Ig-like" evidence="13">
    <location>
        <begin position="31"/>
        <end position="136"/>
    </location>
</feature>
<reference evidence="15" key="3">
    <citation type="submission" date="2025-08" db="UniProtKB">
        <authorList>
            <consortium name="Ensembl"/>
        </authorList>
    </citation>
    <scope>IDENTIFICATION</scope>
    <source>
        <strain evidence="15">HSOK</strain>
    </source>
</reference>
<dbReference type="FunFam" id="2.60.40.10:FF:000393">
    <property type="entry name" value="Putative obscurin-like protein 1"/>
    <property type="match status" value="1"/>
</dbReference>
<evidence type="ECO:0000256" key="8">
    <source>
        <dbReference type="ARBA" id="ARBA00023319"/>
    </source>
</evidence>
<evidence type="ECO:0000256" key="11">
    <source>
        <dbReference type="ARBA" id="ARBA00067525"/>
    </source>
</evidence>
<evidence type="ECO:0000256" key="1">
    <source>
        <dbReference type="ARBA" id="ARBA00004555"/>
    </source>
</evidence>
<evidence type="ECO:0000256" key="7">
    <source>
        <dbReference type="ARBA" id="ARBA00023157"/>
    </source>
</evidence>
<feature type="domain" description="Ig-like" evidence="13">
    <location>
        <begin position="939"/>
        <end position="1018"/>
    </location>
</feature>
<dbReference type="FunFam" id="2.60.40.10:FF:000464">
    <property type="entry name" value="Putative obscurin-like protein 1"/>
    <property type="match status" value="1"/>
</dbReference>